<dbReference type="SUPFAM" id="SSF53067">
    <property type="entry name" value="Actin-like ATPase domain"/>
    <property type="match status" value="1"/>
</dbReference>
<dbReference type="EMBL" id="CP147846">
    <property type="protein sequence ID" value="WXG66968.1"/>
    <property type="molecule type" value="Genomic_DNA"/>
</dbReference>
<evidence type="ECO:0000256" key="2">
    <source>
        <dbReference type="ARBA" id="ARBA00022840"/>
    </source>
</evidence>
<evidence type="ECO:0000313" key="6">
    <source>
        <dbReference type="Proteomes" id="UP001432000"/>
    </source>
</evidence>
<keyword evidence="3" id="KW-0143">Chaperone</keyword>
<keyword evidence="2" id="KW-0067">ATP-binding</keyword>
<accession>A0ABZ2PIN1</accession>
<dbReference type="Gene3D" id="3.30.420.40">
    <property type="match status" value="2"/>
</dbReference>
<evidence type="ECO:0000256" key="3">
    <source>
        <dbReference type="ARBA" id="ARBA00023186"/>
    </source>
</evidence>
<dbReference type="Proteomes" id="UP001432000">
    <property type="component" value="Chromosome"/>
</dbReference>
<keyword evidence="6" id="KW-1185">Reference proteome</keyword>
<sequence length="423" mass="45349">MVSSVGMSMGTSGIRAVRTTDGRSFAAEWFPSAGPIPDAEDVAHAIRAIVDRPDAPHSLGVAFPDPDYSAALKTALVEEYVSEVHIISEIAGTIEKLRSDPEFKYRTVALYDLGATGLEMTVADIDSGTVYATTRSSELSGSSIDWTVREHLLTLDILAVPRNQEEEASLLEFSKEIKEALTTHEATQTSDGQFRLMDRRMFDLQIIRPAERSAIALRDLAEMSEIPPEVVVAIGGGSRIPLVQDVLRRYLCIPVIVPDNPELLAAEGAALYATRVDEAKPATPTAARRSARTLLTPLLRFGLPSIVAVSVLSWMLWPEASDDRSVAGTPVTTIAETASTTGVTASDRSAAMSTAPTSAPVVATTTVSPSPDPQAPAPYVSRYNSDAYVAPHAPPPPPPVPFQLPQIQLPQIQLPALPRLPFP</sequence>
<gene>
    <name evidence="5" type="ORF">WDS16_17055</name>
</gene>
<name>A0ABZ2PIN1_9NOCA</name>
<dbReference type="Pfam" id="PF00012">
    <property type="entry name" value="HSP70"/>
    <property type="match status" value="1"/>
</dbReference>
<dbReference type="InterPro" id="IPR043129">
    <property type="entry name" value="ATPase_NBD"/>
</dbReference>
<evidence type="ECO:0000256" key="4">
    <source>
        <dbReference type="SAM" id="MobiDB-lite"/>
    </source>
</evidence>
<dbReference type="Gene3D" id="3.90.640.10">
    <property type="entry name" value="Actin, Chain A, domain 4"/>
    <property type="match status" value="1"/>
</dbReference>
<keyword evidence="1" id="KW-0547">Nucleotide-binding</keyword>
<proteinExistence type="predicted"/>
<feature type="compositionally biased region" description="Low complexity" evidence="4">
    <location>
        <begin position="349"/>
        <end position="369"/>
    </location>
</feature>
<organism evidence="5 6">
    <name type="scientific">Rhodococcus sovatensis</name>
    <dbReference type="NCBI Taxonomy" id="1805840"/>
    <lineage>
        <taxon>Bacteria</taxon>
        <taxon>Bacillati</taxon>
        <taxon>Actinomycetota</taxon>
        <taxon>Actinomycetes</taxon>
        <taxon>Mycobacteriales</taxon>
        <taxon>Nocardiaceae</taxon>
        <taxon>Rhodococcus</taxon>
    </lineage>
</organism>
<dbReference type="InterPro" id="IPR013126">
    <property type="entry name" value="Hsp_70_fam"/>
</dbReference>
<dbReference type="RefSeq" id="WP_338886397.1">
    <property type="nucleotide sequence ID" value="NZ_CP147846.1"/>
</dbReference>
<evidence type="ECO:0000256" key="1">
    <source>
        <dbReference type="ARBA" id="ARBA00022741"/>
    </source>
</evidence>
<evidence type="ECO:0000313" key="5">
    <source>
        <dbReference type="EMBL" id="WXG66968.1"/>
    </source>
</evidence>
<reference evidence="5 6" key="1">
    <citation type="submission" date="2024-03" db="EMBL/GenBank/DDBJ databases">
        <title>Natural products discovery in diverse microorganisms through a two-stage MS feature dereplication strategy.</title>
        <authorList>
            <person name="Zhang R."/>
        </authorList>
    </citation>
    <scope>NUCLEOTIDE SEQUENCE [LARGE SCALE GENOMIC DNA]</scope>
    <source>
        <strain evidence="5 6">18930</strain>
    </source>
</reference>
<protein>
    <submittedName>
        <fullName evidence="5">Hsp70 family protein</fullName>
    </submittedName>
</protein>
<feature type="region of interest" description="Disordered" evidence="4">
    <location>
        <begin position="340"/>
        <end position="380"/>
    </location>
</feature>